<name>A0A2U2I5I0_9BURK</name>
<keyword evidence="1 2" id="KW-0378">Hydrolase</keyword>
<organism evidence="2 3">
    <name type="scientific">Massilia glaciei</name>
    <dbReference type="NCBI Taxonomy" id="1524097"/>
    <lineage>
        <taxon>Bacteria</taxon>
        <taxon>Pseudomonadati</taxon>
        <taxon>Pseudomonadota</taxon>
        <taxon>Betaproteobacteria</taxon>
        <taxon>Burkholderiales</taxon>
        <taxon>Oxalobacteraceae</taxon>
        <taxon>Telluria group</taxon>
        <taxon>Massilia</taxon>
    </lineage>
</organism>
<dbReference type="SUPFAM" id="SSF56281">
    <property type="entry name" value="Metallo-hydrolase/oxidoreductase"/>
    <property type="match status" value="1"/>
</dbReference>
<evidence type="ECO:0000256" key="1">
    <source>
        <dbReference type="ARBA" id="ARBA00022801"/>
    </source>
</evidence>
<evidence type="ECO:0000313" key="3">
    <source>
        <dbReference type="Proteomes" id="UP000241421"/>
    </source>
</evidence>
<accession>A0A2U2I5I0</accession>
<dbReference type="InterPro" id="IPR036866">
    <property type="entry name" value="RibonucZ/Hydroxyglut_hydro"/>
</dbReference>
<dbReference type="AlphaFoldDB" id="A0A2U2I5I0"/>
<comment type="caution">
    <text evidence="2">The sequence shown here is derived from an EMBL/GenBank/DDBJ whole genome shotgun (WGS) entry which is preliminary data.</text>
</comment>
<dbReference type="EMBL" id="PXWF02000050">
    <property type="protein sequence ID" value="PWF55016.1"/>
    <property type="molecule type" value="Genomic_DNA"/>
</dbReference>
<dbReference type="InterPro" id="IPR050114">
    <property type="entry name" value="UPF0173_UPF0282_UlaG_hydrolase"/>
</dbReference>
<proteinExistence type="predicted"/>
<dbReference type="Proteomes" id="UP000241421">
    <property type="component" value="Unassembled WGS sequence"/>
</dbReference>
<dbReference type="RefSeq" id="WP_106756165.1">
    <property type="nucleotide sequence ID" value="NZ_PXWF02000050.1"/>
</dbReference>
<dbReference type="Gene3D" id="3.60.15.10">
    <property type="entry name" value="Ribonuclease Z/Hydroxyacylglutathione hydrolase-like"/>
    <property type="match status" value="1"/>
</dbReference>
<dbReference type="OrthoDB" id="9803916at2"/>
<dbReference type="GO" id="GO:0016787">
    <property type="term" value="F:hydrolase activity"/>
    <property type="evidence" value="ECO:0007669"/>
    <property type="project" value="UniProtKB-KW"/>
</dbReference>
<sequence length="263" mass="28489">MHITQLRNATIIVRVGAYTILVDPMLASRGALPPLRLADGMRRNPVVELPEGADALLDTVTHCLITHCQKGHFDHLDRAGKKWLRERQIPVICTPHDAGHLRKRGLNVQALEANHADGLPFLGGTIRTLRCTHGLGLIGRLMEHGVGYLIDLPGEPSLFLAGDTILTAPLRDFIVLHQPDVSVVPAGGARFDLGAEILMDAAGVIELTRLARGMVVANHLEALSHCPVSREDMNEAARAAGLLPRLRIPRDGETLVFHAHACG</sequence>
<protein>
    <submittedName>
        <fullName evidence="2">MBL fold metallo-hydrolase</fullName>
    </submittedName>
</protein>
<keyword evidence="3" id="KW-1185">Reference proteome</keyword>
<dbReference type="PANTHER" id="PTHR43546">
    <property type="entry name" value="UPF0173 METAL-DEPENDENT HYDROLASE MJ1163-RELATED"/>
    <property type="match status" value="1"/>
</dbReference>
<reference evidence="2 3" key="1">
    <citation type="submission" date="2018-04" db="EMBL/GenBank/DDBJ databases">
        <title>Massilia violaceinigra sp. nov., a novel purple-pigmented bacterium isolated from Tianshan glacier, Xinjiang, China.</title>
        <authorList>
            <person name="Wang H."/>
        </authorList>
    </citation>
    <scope>NUCLEOTIDE SEQUENCE [LARGE SCALE GENOMIC DNA]</scope>
    <source>
        <strain evidence="2 3">B448-2</strain>
    </source>
</reference>
<evidence type="ECO:0000313" key="2">
    <source>
        <dbReference type="EMBL" id="PWF55016.1"/>
    </source>
</evidence>
<gene>
    <name evidence="2" type="ORF">C7C56_003800</name>
</gene>
<dbReference type="PANTHER" id="PTHR43546:SF9">
    <property type="entry name" value="L-ASCORBATE-6-PHOSPHATE LACTONASE ULAG-RELATED"/>
    <property type="match status" value="1"/>
</dbReference>